<name>A0A1I1N6I2_9FLAO</name>
<keyword evidence="3" id="KW-1185">Reference proteome</keyword>
<evidence type="ECO:0000313" key="2">
    <source>
        <dbReference type="EMBL" id="SFC92802.1"/>
    </source>
</evidence>
<dbReference type="STRING" id="870482.SAMN04487987_10217"/>
<feature type="domain" description="Peptidase M28" evidence="1">
    <location>
        <begin position="109"/>
        <end position="306"/>
    </location>
</feature>
<dbReference type="GO" id="GO:0008235">
    <property type="term" value="F:metalloexopeptidase activity"/>
    <property type="evidence" value="ECO:0007669"/>
    <property type="project" value="InterPro"/>
</dbReference>
<sequence>MGFVIYLLLLCMNKIALILFFSIIFQSTLVYAQSNEALTQAFNEKDLLKHVKFLSSDAFQGRRTGETGAIKARKYIVNQFHSAQVKPLGKAFEQAFTFFKGSKQYNVVNVIGQITGTEFPKKYIVISAHYDHEGVKQGRIYNGADDNASGVSALFAFAEYFKTYPPKHTVILAAFDGEELGLQGSKYYVNYPIVSLNDILVNLNLDMISRSDENELFAVCTSFNKNLKYLISKVKTTSKIQLVSGHDGFDGLENWTYASDHANFHKRNIPFIYFGVADHKDYHEPTDDYENIHPEFYTEAVKTILAVFKDIDQVKTHF</sequence>
<protein>
    <submittedName>
        <fullName evidence="2">Peptidase family M28</fullName>
    </submittedName>
</protein>
<dbReference type="PANTHER" id="PTHR12147:SF26">
    <property type="entry name" value="PEPTIDASE M28 DOMAIN-CONTAINING PROTEIN"/>
    <property type="match status" value="1"/>
</dbReference>
<dbReference type="Proteomes" id="UP000199439">
    <property type="component" value="Unassembled WGS sequence"/>
</dbReference>
<dbReference type="EMBL" id="FOMI01000002">
    <property type="protein sequence ID" value="SFC92802.1"/>
    <property type="molecule type" value="Genomic_DNA"/>
</dbReference>
<reference evidence="3" key="1">
    <citation type="submission" date="2016-10" db="EMBL/GenBank/DDBJ databases">
        <authorList>
            <person name="Varghese N."/>
            <person name="Submissions S."/>
        </authorList>
    </citation>
    <scope>NUCLEOTIDE SEQUENCE [LARGE SCALE GENOMIC DNA]</scope>
    <source>
        <strain evidence="3">DSM 25730</strain>
    </source>
</reference>
<evidence type="ECO:0000259" key="1">
    <source>
        <dbReference type="Pfam" id="PF04389"/>
    </source>
</evidence>
<dbReference type="GO" id="GO:0006508">
    <property type="term" value="P:proteolysis"/>
    <property type="evidence" value="ECO:0007669"/>
    <property type="project" value="InterPro"/>
</dbReference>
<dbReference type="InterPro" id="IPR007484">
    <property type="entry name" value="Peptidase_M28"/>
</dbReference>
<dbReference type="InterPro" id="IPR045175">
    <property type="entry name" value="M28_fam"/>
</dbReference>
<dbReference type="AlphaFoldDB" id="A0A1I1N6I2"/>
<accession>A0A1I1N6I2</accession>
<dbReference type="Pfam" id="PF04389">
    <property type="entry name" value="Peptidase_M28"/>
    <property type="match status" value="1"/>
</dbReference>
<dbReference type="SUPFAM" id="SSF53187">
    <property type="entry name" value="Zn-dependent exopeptidases"/>
    <property type="match status" value="1"/>
</dbReference>
<dbReference type="Gene3D" id="3.40.630.10">
    <property type="entry name" value="Zn peptidases"/>
    <property type="match status" value="1"/>
</dbReference>
<proteinExistence type="predicted"/>
<evidence type="ECO:0000313" key="3">
    <source>
        <dbReference type="Proteomes" id="UP000199439"/>
    </source>
</evidence>
<gene>
    <name evidence="2" type="ORF">SAMN04487987_10217</name>
</gene>
<dbReference type="PANTHER" id="PTHR12147">
    <property type="entry name" value="METALLOPEPTIDASE M28 FAMILY MEMBER"/>
    <property type="match status" value="1"/>
</dbReference>
<organism evidence="2 3">
    <name type="scientific">Algibacter pectinivorans</name>
    <dbReference type="NCBI Taxonomy" id="870482"/>
    <lineage>
        <taxon>Bacteria</taxon>
        <taxon>Pseudomonadati</taxon>
        <taxon>Bacteroidota</taxon>
        <taxon>Flavobacteriia</taxon>
        <taxon>Flavobacteriales</taxon>
        <taxon>Flavobacteriaceae</taxon>
        <taxon>Algibacter</taxon>
    </lineage>
</organism>